<accession>A0A6J6HWL9</accession>
<dbReference type="AlphaFoldDB" id="A0A6J6HWL9"/>
<evidence type="ECO:0000313" key="3">
    <source>
        <dbReference type="EMBL" id="CAB4618352.1"/>
    </source>
</evidence>
<name>A0A6J6HWL9_9ZZZZ</name>
<gene>
    <name evidence="3" type="ORF">UFOPK1835_01568</name>
</gene>
<keyword evidence="2" id="KW-0812">Transmembrane</keyword>
<evidence type="ECO:0000256" key="1">
    <source>
        <dbReference type="SAM" id="MobiDB-lite"/>
    </source>
</evidence>
<feature type="transmembrane region" description="Helical" evidence="2">
    <location>
        <begin position="21"/>
        <end position="40"/>
    </location>
</feature>
<protein>
    <submittedName>
        <fullName evidence="3">Unannotated protein</fullName>
    </submittedName>
</protein>
<feature type="region of interest" description="Disordered" evidence="1">
    <location>
        <begin position="392"/>
        <end position="417"/>
    </location>
</feature>
<keyword evidence="2" id="KW-1133">Transmembrane helix</keyword>
<dbReference type="EMBL" id="CAEZUP010000079">
    <property type="protein sequence ID" value="CAB4618352.1"/>
    <property type="molecule type" value="Genomic_DNA"/>
</dbReference>
<sequence length="417" mass="43748">METARDTAETTASTPVTIGRYVRWIAAVFSATAGAVHLGYAPHHLEEDWAHGWFFIAVGAAQIAFAILLVNRPRRWVWASAIALNLGVIATWIISRTVGLPVGPETLRSESVSTPDVVCVALGFGVVALGALSLLAPKFLDRPVRDRIGTGAVTGFVSGAAILIGAVMLTPTYTAAHAGTDHGHSENSVLTGLTACELSGPAASPGQVTLDAEGHSHRGPTEQVALSQTERDELAAQQVLAREAALRYPTVADAEAAGFRKSVGFVPCIGAHYTNPRYIVSFDPAYPSELLYDGTAPTSKIVGLSYLVWSPGGEPTGFAGANDRWHQHNSNGGLCIKGTLVVGGEALTDDECRDRGGRKSAMDSVWMLHNWVVPGWECSWGTFAGECPELGGRTGGSAWDPPDPGSSGAALDGLASR</sequence>
<feature type="transmembrane region" description="Helical" evidence="2">
    <location>
        <begin position="77"/>
        <end position="95"/>
    </location>
</feature>
<feature type="transmembrane region" description="Helical" evidence="2">
    <location>
        <begin position="52"/>
        <end position="70"/>
    </location>
</feature>
<feature type="transmembrane region" description="Helical" evidence="2">
    <location>
        <begin position="148"/>
        <end position="169"/>
    </location>
</feature>
<organism evidence="3">
    <name type="scientific">freshwater metagenome</name>
    <dbReference type="NCBI Taxonomy" id="449393"/>
    <lineage>
        <taxon>unclassified sequences</taxon>
        <taxon>metagenomes</taxon>
        <taxon>ecological metagenomes</taxon>
    </lineage>
</organism>
<feature type="transmembrane region" description="Helical" evidence="2">
    <location>
        <begin position="115"/>
        <end position="136"/>
    </location>
</feature>
<evidence type="ECO:0000256" key="2">
    <source>
        <dbReference type="SAM" id="Phobius"/>
    </source>
</evidence>
<proteinExistence type="predicted"/>
<reference evidence="3" key="1">
    <citation type="submission" date="2020-05" db="EMBL/GenBank/DDBJ databases">
        <authorList>
            <person name="Chiriac C."/>
            <person name="Salcher M."/>
            <person name="Ghai R."/>
            <person name="Kavagutti S V."/>
        </authorList>
    </citation>
    <scope>NUCLEOTIDE SEQUENCE</scope>
</reference>
<keyword evidence="2" id="KW-0472">Membrane</keyword>